<dbReference type="InterPro" id="IPR038299">
    <property type="entry name" value="DAO_C_sf"/>
</dbReference>
<evidence type="ECO:0000313" key="9">
    <source>
        <dbReference type="EMBL" id="MBH9551561.1"/>
    </source>
</evidence>
<dbReference type="Gene3D" id="1.10.8.870">
    <property type="entry name" value="Alpha-glycerophosphate oxidase, cap domain"/>
    <property type="match status" value="1"/>
</dbReference>
<dbReference type="SUPFAM" id="SSF51905">
    <property type="entry name" value="FAD/NAD(P)-binding domain"/>
    <property type="match status" value="1"/>
</dbReference>
<proteinExistence type="inferred from homology"/>
<keyword evidence="5" id="KW-0274">FAD</keyword>
<dbReference type="Pfam" id="PF01266">
    <property type="entry name" value="DAO"/>
    <property type="match status" value="1"/>
</dbReference>
<dbReference type="Pfam" id="PF16901">
    <property type="entry name" value="DAO_C"/>
    <property type="match status" value="1"/>
</dbReference>
<dbReference type="GO" id="GO:0006071">
    <property type="term" value="P:glycerol metabolic process"/>
    <property type="evidence" value="ECO:0007669"/>
    <property type="project" value="UniProtKB-KW"/>
</dbReference>
<evidence type="ECO:0000259" key="8">
    <source>
        <dbReference type="Pfam" id="PF16901"/>
    </source>
</evidence>
<gene>
    <name evidence="9" type="ORF">I7X43_01760</name>
</gene>
<organism evidence="9 10">
    <name type="scientific">Inhella gelatinilytica</name>
    <dbReference type="NCBI Taxonomy" id="2795030"/>
    <lineage>
        <taxon>Bacteria</taxon>
        <taxon>Pseudomonadati</taxon>
        <taxon>Pseudomonadota</taxon>
        <taxon>Betaproteobacteria</taxon>
        <taxon>Burkholderiales</taxon>
        <taxon>Sphaerotilaceae</taxon>
        <taxon>Inhella</taxon>
    </lineage>
</organism>
<dbReference type="Proteomes" id="UP000620139">
    <property type="component" value="Unassembled WGS sequence"/>
</dbReference>
<dbReference type="InterPro" id="IPR000447">
    <property type="entry name" value="G3P_DH_FAD-dep"/>
</dbReference>
<dbReference type="InterPro" id="IPR031656">
    <property type="entry name" value="DAO_C"/>
</dbReference>
<evidence type="ECO:0000256" key="5">
    <source>
        <dbReference type="ARBA" id="ARBA00022827"/>
    </source>
</evidence>
<evidence type="ECO:0000313" key="10">
    <source>
        <dbReference type="Proteomes" id="UP000620139"/>
    </source>
</evidence>
<feature type="domain" description="FAD dependent oxidoreductase" evidence="7">
    <location>
        <begin position="7"/>
        <end position="358"/>
    </location>
</feature>
<evidence type="ECO:0000256" key="3">
    <source>
        <dbReference type="ARBA" id="ARBA00022630"/>
    </source>
</evidence>
<dbReference type="Gene3D" id="3.50.50.60">
    <property type="entry name" value="FAD/NAD(P)-binding domain"/>
    <property type="match status" value="1"/>
</dbReference>
<dbReference type="InterPro" id="IPR036188">
    <property type="entry name" value="FAD/NAD-bd_sf"/>
</dbReference>
<keyword evidence="10" id="KW-1185">Reference proteome</keyword>
<dbReference type="SUPFAM" id="SSF54373">
    <property type="entry name" value="FAD-linked reductases, C-terminal domain"/>
    <property type="match status" value="1"/>
</dbReference>
<dbReference type="EMBL" id="JAEDAL010000001">
    <property type="protein sequence ID" value="MBH9551561.1"/>
    <property type="molecule type" value="Genomic_DNA"/>
</dbReference>
<evidence type="ECO:0000256" key="2">
    <source>
        <dbReference type="ARBA" id="ARBA00007330"/>
    </source>
</evidence>
<protein>
    <submittedName>
        <fullName evidence="9">Glycerol-3-phosphate dehydrogenase/oxidase</fullName>
    </submittedName>
</protein>
<dbReference type="PRINTS" id="PR01001">
    <property type="entry name" value="FADG3PDH"/>
</dbReference>
<dbReference type="Gene3D" id="3.30.9.10">
    <property type="entry name" value="D-Amino Acid Oxidase, subunit A, domain 2"/>
    <property type="match status" value="1"/>
</dbReference>
<dbReference type="InterPro" id="IPR006076">
    <property type="entry name" value="FAD-dep_OxRdtase"/>
</dbReference>
<dbReference type="PANTHER" id="PTHR11985:SF35">
    <property type="entry name" value="ANAEROBIC GLYCEROL-3-PHOSPHATE DEHYDROGENASE SUBUNIT A"/>
    <property type="match status" value="1"/>
</dbReference>
<comment type="caution">
    <text evidence="9">The sequence shown here is derived from an EMBL/GenBank/DDBJ whole genome shotgun (WGS) entry which is preliminary data.</text>
</comment>
<dbReference type="GO" id="GO:0046168">
    <property type="term" value="P:glycerol-3-phosphate catabolic process"/>
    <property type="evidence" value="ECO:0007669"/>
    <property type="project" value="TreeGrafter"/>
</dbReference>
<evidence type="ECO:0000259" key="7">
    <source>
        <dbReference type="Pfam" id="PF01266"/>
    </source>
</evidence>
<comment type="similarity">
    <text evidence="2">Belongs to the FAD-dependent glycerol-3-phosphate dehydrogenase family.</text>
</comment>
<evidence type="ECO:0000256" key="6">
    <source>
        <dbReference type="ARBA" id="ARBA00023002"/>
    </source>
</evidence>
<comment type="cofactor">
    <cofactor evidence="1">
        <name>FAD</name>
        <dbReference type="ChEBI" id="CHEBI:57692"/>
    </cofactor>
</comment>
<name>A0A931IU40_9BURK</name>
<keyword evidence="4" id="KW-0319">Glycerol metabolism</keyword>
<keyword evidence="3" id="KW-0285">Flavoprotein</keyword>
<feature type="domain" description="Alpha-glycerophosphate oxidase C-terminal" evidence="8">
    <location>
        <begin position="399"/>
        <end position="479"/>
    </location>
</feature>
<evidence type="ECO:0000256" key="1">
    <source>
        <dbReference type="ARBA" id="ARBA00001974"/>
    </source>
</evidence>
<dbReference type="AlphaFoldDB" id="A0A931IU40"/>
<evidence type="ECO:0000256" key="4">
    <source>
        <dbReference type="ARBA" id="ARBA00022798"/>
    </source>
</evidence>
<reference evidence="9" key="1">
    <citation type="submission" date="2020-12" db="EMBL/GenBank/DDBJ databases">
        <title>The genome sequence of Inhella sp. 4Y17.</title>
        <authorList>
            <person name="Liu Y."/>
        </authorList>
    </citation>
    <scope>NUCLEOTIDE SEQUENCE</scope>
    <source>
        <strain evidence="9">4Y10</strain>
    </source>
</reference>
<dbReference type="PANTHER" id="PTHR11985">
    <property type="entry name" value="GLYCEROL-3-PHOSPHATE DEHYDROGENASE"/>
    <property type="match status" value="1"/>
</dbReference>
<accession>A0A931IU40</accession>
<dbReference type="GO" id="GO:0004368">
    <property type="term" value="F:glycerol-3-phosphate dehydrogenase (quinone) activity"/>
    <property type="evidence" value="ECO:0007669"/>
    <property type="project" value="InterPro"/>
</dbReference>
<dbReference type="RefSeq" id="WP_198099169.1">
    <property type="nucleotide sequence ID" value="NZ_JAEDAL010000001.1"/>
</dbReference>
<keyword evidence="6" id="KW-0560">Oxidoreductase</keyword>
<sequence>MQPIQVDLLVIGGGISGAGIALEAVRRGVKVLLVEREDFAAGASSRSSKLVHGGLRYLKQGAVHLTWESVRERDQLLRDAPGLVEPLPFLMAHRAGERTGPGVVQAGLAVYDLLAGRRTRAYADPAETAWRVPGLAAERGASLYEDATTDDARLTLRVLQEARLLGAELRNRTQVVELRRDAQGQVAGALLRGPDGVQQAVVCRCVIAAAGAYLGPLAQQLGLAAPRLRPLRGSHLLLPLWRLPLACAVAWAHPRDGRPVFAYPWQGALLVGTTDLDHPDLSVAPSLQPEEQAYLLGALNHAFPRAGLAAADVRSSWAGVRPVVAQDGADAVDPSQESREHLVLADRGLVALSGGKLTTFRRMAREALARARPWLPLLGPETGATILPRPAPERGLSLRLQGRFGALARSVQAAGAERLGGTQTLIGEVRHSLQHEQVHHLDDLLLRRTRLGLLERDFGAALWPALQPHCQEFLGWDAVRFHQEVARYQAVMAAQHGVIR</sequence>